<dbReference type="EMBL" id="JAATJD010000001">
    <property type="protein sequence ID" value="NJB73862.1"/>
    <property type="molecule type" value="Genomic_DNA"/>
</dbReference>
<proteinExistence type="predicted"/>
<reference evidence="1 2" key="1">
    <citation type="submission" date="2020-03" db="EMBL/GenBank/DDBJ databases">
        <title>Genomic Encyclopedia of Type Strains, Phase IV (KMG-IV): sequencing the most valuable type-strain genomes for metagenomic binning, comparative biology and taxonomic classification.</title>
        <authorList>
            <person name="Goeker M."/>
        </authorList>
    </citation>
    <scope>NUCLEOTIDE SEQUENCE [LARGE SCALE GENOMIC DNA]</scope>
    <source>
        <strain evidence="1 2">DSM 18888</strain>
    </source>
</reference>
<evidence type="ECO:0000313" key="1">
    <source>
        <dbReference type="EMBL" id="NJB73862.1"/>
    </source>
</evidence>
<gene>
    <name evidence="1" type="ORF">GGR96_000934</name>
</gene>
<evidence type="ECO:0000313" key="2">
    <source>
        <dbReference type="Proteomes" id="UP000556869"/>
    </source>
</evidence>
<organism evidence="1 2">
    <name type="scientific">Thalassospira tepidiphila</name>
    <dbReference type="NCBI Taxonomy" id="393657"/>
    <lineage>
        <taxon>Bacteria</taxon>
        <taxon>Pseudomonadati</taxon>
        <taxon>Pseudomonadota</taxon>
        <taxon>Alphaproteobacteria</taxon>
        <taxon>Rhodospirillales</taxon>
        <taxon>Thalassospiraceae</taxon>
        <taxon>Thalassospira</taxon>
    </lineage>
</organism>
<comment type="caution">
    <text evidence="1">The sequence shown here is derived from an EMBL/GenBank/DDBJ whole genome shotgun (WGS) entry which is preliminary data.</text>
</comment>
<evidence type="ECO:0008006" key="3">
    <source>
        <dbReference type="Google" id="ProtNLM"/>
    </source>
</evidence>
<accession>A0ABX0WX05</accession>
<name>A0ABX0WX05_9PROT</name>
<keyword evidence="2" id="KW-1185">Reference proteome</keyword>
<dbReference type="Proteomes" id="UP000556869">
    <property type="component" value="Unassembled WGS sequence"/>
</dbReference>
<protein>
    <recommendedName>
        <fullName evidence="3">ABC transporter permease</fullName>
    </recommendedName>
</protein>
<sequence>MAELQELLLKKRQKTFNLMEKVTFLLPVLSQIAMALPV</sequence>